<dbReference type="EMBL" id="SSOD01000002">
    <property type="protein sequence ID" value="THF64247.1"/>
    <property type="molecule type" value="Genomic_DNA"/>
</dbReference>
<proteinExistence type="predicted"/>
<sequence>MAAQLQTAPTILRRKQVEQRLSISRTTIYSRINPKSQHYDPTFPKPIDLGYRSVGWIESEIDAWIASRIAASRAAA</sequence>
<dbReference type="Gene3D" id="1.10.238.160">
    <property type="match status" value="1"/>
</dbReference>
<comment type="caution">
    <text evidence="1">The sequence shown here is derived from an EMBL/GenBank/DDBJ whole genome shotgun (WGS) entry which is preliminary data.</text>
</comment>
<reference evidence="1 2" key="1">
    <citation type="submission" date="2019-04" db="EMBL/GenBank/DDBJ databases">
        <title>Azoarcus rhizosphaerae sp. nov. isolated from rhizosphere of Ficus religiosa.</title>
        <authorList>
            <person name="Lin S.-Y."/>
            <person name="Hameed A."/>
            <person name="Hsu Y.-H."/>
            <person name="Young C.-C."/>
        </authorList>
    </citation>
    <scope>NUCLEOTIDE SEQUENCE [LARGE SCALE GENOMIC DNA]</scope>
    <source>
        <strain evidence="1 2">CC-YHH848</strain>
    </source>
</reference>
<gene>
    <name evidence="1" type="ORF">E6O51_02700</name>
</gene>
<accession>A0A4S4AWI3</accession>
<dbReference type="InterPro" id="IPR052931">
    <property type="entry name" value="Prophage_regulatory_activator"/>
</dbReference>
<keyword evidence="2" id="KW-1185">Reference proteome</keyword>
<name>A0A4S4AWI3_9RHOO</name>
<dbReference type="InterPro" id="IPR010260">
    <property type="entry name" value="AlpA"/>
</dbReference>
<dbReference type="OrthoDB" id="9182156at2"/>
<dbReference type="AlphaFoldDB" id="A0A4S4AWI3"/>
<dbReference type="Pfam" id="PF05930">
    <property type="entry name" value="Phage_AlpA"/>
    <property type="match status" value="1"/>
</dbReference>
<organism evidence="1 2">
    <name type="scientific">Pseudothauera rhizosphaerae</name>
    <dbReference type="NCBI Taxonomy" id="2565932"/>
    <lineage>
        <taxon>Bacteria</taxon>
        <taxon>Pseudomonadati</taxon>
        <taxon>Pseudomonadota</taxon>
        <taxon>Betaproteobacteria</taxon>
        <taxon>Rhodocyclales</taxon>
        <taxon>Zoogloeaceae</taxon>
        <taxon>Pseudothauera</taxon>
    </lineage>
</organism>
<evidence type="ECO:0000313" key="2">
    <source>
        <dbReference type="Proteomes" id="UP000307956"/>
    </source>
</evidence>
<protein>
    <submittedName>
        <fullName evidence="1">AlpA family phage regulatory protein</fullName>
    </submittedName>
</protein>
<dbReference type="RefSeq" id="WP_136383436.1">
    <property type="nucleotide sequence ID" value="NZ_SSOD01000002.1"/>
</dbReference>
<evidence type="ECO:0000313" key="1">
    <source>
        <dbReference type="EMBL" id="THF64247.1"/>
    </source>
</evidence>
<dbReference type="PANTHER" id="PTHR36154">
    <property type="entry name" value="DNA-BINDING TRANSCRIPTIONAL ACTIVATOR ALPA"/>
    <property type="match status" value="1"/>
</dbReference>
<dbReference type="PANTHER" id="PTHR36154:SF1">
    <property type="entry name" value="DNA-BINDING TRANSCRIPTIONAL ACTIVATOR ALPA"/>
    <property type="match status" value="1"/>
</dbReference>
<dbReference type="Proteomes" id="UP000307956">
    <property type="component" value="Unassembled WGS sequence"/>
</dbReference>